<evidence type="ECO:0000313" key="3">
    <source>
        <dbReference type="Proteomes" id="UP000002051"/>
    </source>
</evidence>
<dbReference type="HOGENOM" id="CLU_2743848_0_0_1"/>
<accession>A0A072UA24</accession>
<reference evidence="1 3" key="2">
    <citation type="journal article" date="2014" name="BMC Genomics">
        <title>An improved genome release (version Mt4.0) for the model legume Medicago truncatula.</title>
        <authorList>
            <person name="Tang H."/>
            <person name="Krishnakumar V."/>
            <person name="Bidwell S."/>
            <person name="Rosen B."/>
            <person name="Chan A."/>
            <person name="Zhou S."/>
            <person name="Gentzbittel L."/>
            <person name="Childs K.L."/>
            <person name="Yandell M."/>
            <person name="Gundlach H."/>
            <person name="Mayer K.F."/>
            <person name="Schwartz D.C."/>
            <person name="Town C.D."/>
        </authorList>
    </citation>
    <scope>GENOME REANNOTATION</scope>
    <source>
        <strain evidence="1">A17</strain>
        <strain evidence="2 3">cv. Jemalong A17</strain>
    </source>
</reference>
<protein>
    <submittedName>
        <fullName evidence="1 2">Uncharacterized protein</fullName>
    </submittedName>
</protein>
<dbReference type="EMBL" id="CM001222">
    <property type="protein sequence ID" value="KEH25923.1"/>
    <property type="molecule type" value="Genomic_DNA"/>
</dbReference>
<dbReference type="AlphaFoldDB" id="A0A072UA24"/>
<reference evidence="2" key="3">
    <citation type="submission" date="2015-04" db="UniProtKB">
        <authorList>
            <consortium name="EnsemblPlants"/>
        </authorList>
    </citation>
    <scope>IDENTIFICATION</scope>
    <source>
        <strain evidence="2">cv. Jemalong A17</strain>
    </source>
</reference>
<name>A0A072UA24_MEDTR</name>
<proteinExistence type="predicted"/>
<evidence type="ECO:0000313" key="2">
    <source>
        <dbReference type="EnsemblPlants" id="KEH25923"/>
    </source>
</evidence>
<organism evidence="1 3">
    <name type="scientific">Medicago truncatula</name>
    <name type="common">Barrel medic</name>
    <name type="synonym">Medicago tribuloides</name>
    <dbReference type="NCBI Taxonomy" id="3880"/>
    <lineage>
        <taxon>Eukaryota</taxon>
        <taxon>Viridiplantae</taxon>
        <taxon>Streptophyta</taxon>
        <taxon>Embryophyta</taxon>
        <taxon>Tracheophyta</taxon>
        <taxon>Spermatophyta</taxon>
        <taxon>Magnoliopsida</taxon>
        <taxon>eudicotyledons</taxon>
        <taxon>Gunneridae</taxon>
        <taxon>Pentapetalae</taxon>
        <taxon>rosids</taxon>
        <taxon>fabids</taxon>
        <taxon>Fabales</taxon>
        <taxon>Fabaceae</taxon>
        <taxon>Papilionoideae</taxon>
        <taxon>50 kb inversion clade</taxon>
        <taxon>NPAAA clade</taxon>
        <taxon>Hologalegina</taxon>
        <taxon>IRL clade</taxon>
        <taxon>Trifolieae</taxon>
        <taxon>Medicago</taxon>
    </lineage>
</organism>
<sequence>MSKGIVRELWNFQNRLHRYKESTKKKNPSADENFAPSRSMEAIPYSWGSLITLHGSGYDHARHNYMTIWHG</sequence>
<keyword evidence="3" id="KW-1185">Reference proteome</keyword>
<dbReference type="EnsemblPlants" id="KEH25923">
    <property type="protein sequence ID" value="KEH25923"/>
    <property type="gene ID" value="MTR_6g037760"/>
</dbReference>
<gene>
    <name evidence="1" type="ordered locus">MTR_6g037760</name>
</gene>
<dbReference type="Proteomes" id="UP000002051">
    <property type="component" value="Chromosome 6"/>
</dbReference>
<evidence type="ECO:0000313" key="1">
    <source>
        <dbReference type="EMBL" id="KEH25923.1"/>
    </source>
</evidence>
<reference evidence="1 3" key="1">
    <citation type="journal article" date="2011" name="Nature">
        <title>The Medicago genome provides insight into the evolution of rhizobial symbioses.</title>
        <authorList>
            <person name="Young N.D."/>
            <person name="Debelle F."/>
            <person name="Oldroyd G.E."/>
            <person name="Geurts R."/>
            <person name="Cannon S.B."/>
            <person name="Udvardi M.K."/>
            <person name="Benedito V.A."/>
            <person name="Mayer K.F."/>
            <person name="Gouzy J."/>
            <person name="Schoof H."/>
            <person name="Van de Peer Y."/>
            <person name="Proost S."/>
            <person name="Cook D.R."/>
            <person name="Meyers B.C."/>
            <person name="Spannagl M."/>
            <person name="Cheung F."/>
            <person name="De Mita S."/>
            <person name="Krishnakumar V."/>
            <person name="Gundlach H."/>
            <person name="Zhou S."/>
            <person name="Mudge J."/>
            <person name="Bharti A.K."/>
            <person name="Murray J.D."/>
            <person name="Naoumkina M.A."/>
            <person name="Rosen B."/>
            <person name="Silverstein K.A."/>
            <person name="Tang H."/>
            <person name="Rombauts S."/>
            <person name="Zhao P.X."/>
            <person name="Zhou P."/>
            <person name="Barbe V."/>
            <person name="Bardou P."/>
            <person name="Bechner M."/>
            <person name="Bellec A."/>
            <person name="Berger A."/>
            <person name="Berges H."/>
            <person name="Bidwell S."/>
            <person name="Bisseling T."/>
            <person name="Choisne N."/>
            <person name="Couloux A."/>
            <person name="Denny R."/>
            <person name="Deshpande S."/>
            <person name="Dai X."/>
            <person name="Doyle J.J."/>
            <person name="Dudez A.M."/>
            <person name="Farmer A.D."/>
            <person name="Fouteau S."/>
            <person name="Franken C."/>
            <person name="Gibelin C."/>
            <person name="Gish J."/>
            <person name="Goldstein S."/>
            <person name="Gonzalez A.J."/>
            <person name="Green P.J."/>
            <person name="Hallab A."/>
            <person name="Hartog M."/>
            <person name="Hua A."/>
            <person name="Humphray S.J."/>
            <person name="Jeong D.H."/>
            <person name="Jing Y."/>
            <person name="Jocker A."/>
            <person name="Kenton S.M."/>
            <person name="Kim D.J."/>
            <person name="Klee K."/>
            <person name="Lai H."/>
            <person name="Lang C."/>
            <person name="Lin S."/>
            <person name="Macmil S.L."/>
            <person name="Magdelenat G."/>
            <person name="Matthews L."/>
            <person name="McCorrison J."/>
            <person name="Monaghan E.L."/>
            <person name="Mun J.H."/>
            <person name="Najar F.Z."/>
            <person name="Nicholson C."/>
            <person name="Noirot C."/>
            <person name="O'Bleness M."/>
            <person name="Paule C.R."/>
            <person name="Poulain J."/>
            <person name="Prion F."/>
            <person name="Qin B."/>
            <person name="Qu C."/>
            <person name="Retzel E.F."/>
            <person name="Riddle C."/>
            <person name="Sallet E."/>
            <person name="Samain S."/>
            <person name="Samson N."/>
            <person name="Sanders I."/>
            <person name="Saurat O."/>
            <person name="Scarpelli C."/>
            <person name="Schiex T."/>
            <person name="Segurens B."/>
            <person name="Severin A.J."/>
            <person name="Sherrier D.J."/>
            <person name="Shi R."/>
            <person name="Sims S."/>
            <person name="Singer S.R."/>
            <person name="Sinharoy S."/>
            <person name="Sterck L."/>
            <person name="Viollet A."/>
            <person name="Wang B.B."/>
            <person name="Wang K."/>
            <person name="Wang M."/>
            <person name="Wang X."/>
            <person name="Warfsmann J."/>
            <person name="Weissenbach J."/>
            <person name="White D.D."/>
            <person name="White J.D."/>
            <person name="Wiley G.B."/>
            <person name="Wincker P."/>
            <person name="Xing Y."/>
            <person name="Yang L."/>
            <person name="Yao Z."/>
            <person name="Ying F."/>
            <person name="Zhai J."/>
            <person name="Zhou L."/>
            <person name="Zuber A."/>
            <person name="Denarie J."/>
            <person name="Dixon R.A."/>
            <person name="May G.D."/>
            <person name="Schwartz D.C."/>
            <person name="Rogers J."/>
            <person name="Quetier F."/>
            <person name="Town C.D."/>
            <person name="Roe B.A."/>
        </authorList>
    </citation>
    <scope>NUCLEOTIDE SEQUENCE [LARGE SCALE GENOMIC DNA]</scope>
    <source>
        <strain evidence="1">A17</strain>
        <strain evidence="2 3">cv. Jemalong A17</strain>
    </source>
</reference>